<protein>
    <submittedName>
        <fullName evidence="1">Uncharacterized protein</fullName>
    </submittedName>
</protein>
<organism evidence="1 2">
    <name type="scientific">Bacillus phage vB_BanS_Nate</name>
    <dbReference type="NCBI Taxonomy" id="2894788"/>
    <lineage>
        <taxon>Viruses</taxon>
        <taxon>Duplodnaviria</taxon>
        <taxon>Heunggongvirae</taxon>
        <taxon>Uroviricota</taxon>
        <taxon>Caudoviricetes</taxon>
        <taxon>Joanripponvirinae</taxon>
        <taxon>Natevirus</taxon>
        <taxon>Natevirus nate</taxon>
    </lineage>
</organism>
<evidence type="ECO:0000313" key="2">
    <source>
        <dbReference type="Proteomes" id="UP000827544"/>
    </source>
</evidence>
<name>A0AAE8YVV4_9CAUD</name>
<dbReference type="EMBL" id="OK499992">
    <property type="protein sequence ID" value="UGO50981.1"/>
    <property type="molecule type" value="Genomic_DNA"/>
</dbReference>
<dbReference type="Proteomes" id="UP000827544">
    <property type="component" value="Segment"/>
</dbReference>
<gene>
    <name evidence="1" type="ORF">NATE_128</name>
</gene>
<proteinExistence type="predicted"/>
<keyword evidence="2" id="KW-1185">Reference proteome</keyword>
<evidence type="ECO:0000313" key="1">
    <source>
        <dbReference type="EMBL" id="UGO50981.1"/>
    </source>
</evidence>
<reference evidence="1" key="1">
    <citation type="submission" date="2021-10" db="EMBL/GenBank/DDBJ databases">
        <authorList>
            <person name="Lavering E.D."/>
            <person name="James R."/>
            <person name="Fairholm J.D."/>
            <person name="Ogilvie B.H."/>
            <person name="Thurgood T.L."/>
            <person name="Robison R.A."/>
            <person name="Grose J.H."/>
        </authorList>
    </citation>
    <scope>NUCLEOTIDE SEQUENCE</scope>
</reference>
<sequence>MAHIDGYADFLVEDVRVQLGYDAKDNTHDDEVLAKLTAGEKISKSKHLKQPKYKAGQKLMEVDTLDLTFTILTVSPKVDFEKQHNYFIEVEQDNGDIWYVVHEEQWLDEWFEMLE</sequence>
<accession>A0AAE8YVV4</accession>